<evidence type="ECO:0000256" key="1">
    <source>
        <dbReference type="SAM" id="Phobius"/>
    </source>
</evidence>
<dbReference type="RefSeq" id="WP_189745624.1">
    <property type="nucleotide sequence ID" value="NZ_BMRL01000018.1"/>
</dbReference>
<dbReference type="Proteomes" id="UP000613974">
    <property type="component" value="Unassembled WGS sequence"/>
</dbReference>
<gene>
    <name evidence="2" type="ORF">Snoj_04610</name>
</gene>
<organism evidence="2 3">
    <name type="scientific">Streptomyces nojiriensis</name>
    <dbReference type="NCBI Taxonomy" id="66374"/>
    <lineage>
        <taxon>Bacteria</taxon>
        <taxon>Bacillati</taxon>
        <taxon>Actinomycetota</taxon>
        <taxon>Actinomycetes</taxon>
        <taxon>Kitasatosporales</taxon>
        <taxon>Streptomycetaceae</taxon>
        <taxon>Streptomyces</taxon>
    </lineage>
</organism>
<dbReference type="EMBL" id="BNEC01000003">
    <property type="protein sequence ID" value="GHI66543.1"/>
    <property type="molecule type" value="Genomic_DNA"/>
</dbReference>
<dbReference type="GeneID" id="95592913"/>
<evidence type="ECO:0000313" key="2">
    <source>
        <dbReference type="EMBL" id="GHI66543.1"/>
    </source>
</evidence>
<name>A0ABQ3SEJ8_9ACTN</name>
<keyword evidence="3" id="KW-1185">Reference proteome</keyword>
<protein>
    <submittedName>
        <fullName evidence="2">Uncharacterized protein</fullName>
    </submittedName>
</protein>
<evidence type="ECO:0000313" key="3">
    <source>
        <dbReference type="Proteomes" id="UP000613974"/>
    </source>
</evidence>
<accession>A0ABQ3SEJ8</accession>
<keyword evidence="1" id="KW-1133">Transmembrane helix</keyword>
<sequence length="183" mass="20340">MLTPFVTPSELPTVPVRIEDVPPGWLANLANWSIFATALAAFATIFVPIVVRWLSGAKLDVVAERDDQNVYVRLANKGGSPASIRKVFLGVLRPTVEGGPKDRPFNLYPNVKAENLDPFVLGPGEYKLLQMTWPGENIQATTYDHRGEMAHTPAAETDVRVIVRLYMGFKGYPVKLEPHLMNR</sequence>
<keyword evidence="1" id="KW-0472">Membrane</keyword>
<keyword evidence="1" id="KW-0812">Transmembrane</keyword>
<proteinExistence type="predicted"/>
<comment type="caution">
    <text evidence="2">The sequence shown here is derived from an EMBL/GenBank/DDBJ whole genome shotgun (WGS) entry which is preliminary data.</text>
</comment>
<feature type="transmembrane region" description="Helical" evidence="1">
    <location>
        <begin position="29"/>
        <end position="51"/>
    </location>
</feature>
<reference evidence="3" key="1">
    <citation type="submission" date="2023-07" db="EMBL/GenBank/DDBJ databases">
        <title>Whole genome shotgun sequence of Streptomyces nojiriensis NBRC 13794.</title>
        <authorList>
            <person name="Komaki H."/>
            <person name="Tamura T."/>
        </authorList>
    </citation>
    <scope>NUCLEOTIDE SEQUENCE [LARGE SCALE GENOMIC DNA]</scope>
    <source>
        <strain evidence="3">NBRC 13794</strain>
    </source>
</reference>